<gene>
    <name evidence="1" type="ORF">DLD77_00225</name>
</gene>
<dbReference type="Proteomes" id="UP000246099">
    <property type="component" value="Chromosome"/>
</dbReference>
<evidence type="ECO:0000313" key="1">
    <source>
        <dbReference type="EMBL" id="AWO00240.1"/>
    </source>
</evidence>
<dbReference type="EMBL" id="CP029600">
    <property type="protein sequence ID" value="AWO00240.1"/>
    <property type="molecule type" value="Genomic_DNA"/>
</dbReference>
<accession>A0ABM6W8G7</accession>
<reference evidence="1 2" key="1">
    <citation type="submission" date="2018-05" db="EMBL/GenBank/DDBJ databases">
        <title>Chitinophaga sp. nov., isolated from rhizosphere soil of Alhagi.</title>
        <authorList>
            <person name="Liu Y."/>
        </authorList>
    </citation>
    <scope>NUCLEOTIDE SEQUENCE [LARGE SCALE GENOMIC DNA]</scope>
    <source>
        <strain evidence="1 2">T22</strain>
    </source>
</reference>
<name>A0ABM6W8G7_9BACT</name>
<proteinExistence type="predicted"/>
<organism evidence="1 2">
    <name type="scientific">Chitinophaga alhagiae</name>
    <dbReference type="NCBI Taxonomy" id="2203219"/>
    <lineage>
        <taxon>Bacteria</taxon>
        <taxon>Pseudomonadati</taxon>
        <taxon>Bacteroidota</taxon>
        <taxon>Chitinophagia</taxon>
        <taxon>Chitinophagales</taxon>
        <taxon>Chitinophagaceae</taxon>
        <taxon>Chitinophaga</taxon>
    </lineage>
</organism>
<keyword evidence="2" id="KW-1185">Reference proteome</keyword>
<dbReference type="RefSeq" id="WP_119075422.1">
    <property type="nucleotide sequence ID" value="NZ_CP029600.1"/>
</dbReference>
<sequence length="93" mass="10101">MSLLTIQAIHAFDACRGVVEQYVAATGHQPDLREWGMINLLIGDMILLRSGRATEQLRAQLKARIDDAVEGEAVFLLLAAIADRKIGANSLQG</sequence>
<evidence type="ECO:0000313" key="2">
    <source>
        <dbReference type="Proteomes" id="UP000246099"/>
    </source>
</evidence>
<protein>
    <submittedName>
        <fullName evidence="1">Uncharacterized protein</fullName>
    </submittedName>
</protein>